<organism evidence="1 2">
    <name type="scientific">Paenibacillus sabuli</name>
    <dbReference type="NCBI Taxonomy" id="2772509"/>
    <lineage>
        <taxon>Bacteria</taxon>
        <taxon>Bacillati</taxon>
        <taxon>Bacillota</taxon>
        <taxon>Bacilli</taxon>
        <taxon>Bacillales</taxon>
        <taxon>Paenibacillaceae</taxon>
        <taxon>Paenibacillus</taxon>
    </lineage>
</organism>
<dbReference type="EMBL" id="JACXIZ010000020">
    <property type="protein sequence ID" value="MBD2845981.1"/>
    <property type="molecule type" value="Genomic_DNA"/>
</dbReference>
<dbReference type="AlphaFoldDB" id="A0A927BSJ0"/>
<reference evidence="1" key="1">
    <citation type="submission" date="2020-09" db="EMBL/GenBank/DDBJ databases">
        <title>A novel bacterium of genus Paenibacillus, isolated from South China Sea.</title>
        <authorList>
            <person name="Huang H."/>
            <person name="Mo K."/>
            <person name="Hu Y."/>
        </authorList>
    </citation>
    <scope>NUCLEOTIDE SEQUENCE</scope>
    <source>
        <strain evidence="1">IB182496</strain>
    </source>
</reference>
<evidence type="ECO:0000313" key="1">
    <source>
        <dbReference type="EMBL" id="MBD2845981.1"/>
    </source>
</evidence>
<keyword evidence="2" id="KW-1185">Reference proteome</keyword>
<evidence type="ECO:0000313" key="2">
    <source>
        <dbReference type="Proteomes" id="UP000621560"/>
    </source>
</evidence>
<proteinExistence type="predicted"/>
<comment type="caution">
    <text evidence="1">The sequence shown here is derived from an EMBL/GenBank/DDBJ whole genome shotgun (WGS) entry which is preliminary data.</text>
</comment>
<gene>
    <name evidence="1" type="ORF">IDH44_12320</name>
</gene>
<protein>
    <recommendedName>
        <fullName evidence="3">WYL domain-containing protein</fullName>
    </recommendedName>
</protein>
<evidence type="ECO:0008006" key="3">
    <source>
        <dbReference type="Google" id="ProtNLM"/>
    </source>
</evidence>
<sequence>MTTGIEQWTGRVVEMIYLDRKGAFSKRRVRIIAVRDGRVRAYCLRAQAPRLFAAERIMALLPVASHAG</sequence>
<dbReference type="RefSeq" id="WP_190918063.1">
    <property type="nucleotide sequence ID" value="NZ_JACXIZ010000020.1"/>
</dbReference>
<dbReference type="Proteomes" id="UP000621560">
    <property type="component" value="Unassembled WGS sequence"/>
</dbReference>
<accession>A0A927BSJ0</accession>
<name>A0A927BSJ0_9BACL</name>